<dbReference type="PROSITE" id="PS51318">
    <property type="entry name" value="TAT"/>
    <property type="match status" value="1"/>
</dbReference>
<feature type="region of interest" description="Disordered" evidence="1">
    <location>
        <begin position="37"/>
        <end position="118"/>
    </location>
</feature>
<feature type="domain" description="DUF4232" evidence="3">
    <location>
        <begin position="120"/>
        <end position="237"/>
    </location>
</feature>
<dbReference type="OrthoDB" id="3480105at2"/>
<keyword evidence="4" id="KW-0966">Cell projection</keyword>
<feature type="compositionally biased region" description="Low complexity" evidence="1">
    <location>
        <begin position="44"/>
        <end position="56"/>
    </location>
</feature>
<feature type="chain" id="PRO_5038420220" evidence="2">
    <location>
        <begin position="33"/>
        <end position="256"/>
    </location>
</feature>
<reference evidence="4 5" key="1">
    <citation type="submission" date="2016-09" db="EMBL/GenBank/DDBJ databases">
        <title>Complete genome sequencing of Streptomyces lydicus 103 and metabolic pathways analysis of antibiotic biosynthesis.</title>
        <authorList>
            <person name="Jia N."/>
            <person name="Ding M.-Z."/>
            <person name="Gao F."/>
            <person name="Yuan Y.-J."/>
        </authorList>
    </citation>
    <scope>NUCLEOTIDE SEQUENCE [LARGE SCALE GENOMIC DNA]</scope>
    <source>
        <strain evidence="4 5">103</strain>
    </source>
</reference>
<accession>A0A1D7VE48</accession>
<feature type="signal peptide" evidence="2">
    <location>
        <begin position="1"/>
        <end position="32"/>
    </location>
</feature>
<dbReference type="InterPro" id="IPR025326">
    <property type="entry name" value="DUF4232"/>
</dbReference>
<protein>
    <submittedName>
        <fullName evidence="4">Flagellar motor protein MotB</fullName>
    </submittedName>
</protein>
<evidence type="ECO:0000313" key="5">
    <source>
        <dbReference type="Proteomes" id="UP000094094"/>
    </source>
</evidence>
<dbReference type="Proteomes" id="UP000094094">
    <property type="component" value="Chromosome"/>
</dbReference>
<proteinExistence type="predicted"/>
<feature type="compositionally biased region" description="Gly residues" evidence="1">
    <location>
        <begin position="105"/>
        <end position="115"/>
    </location>
</feature>
<evidence type="ECO:0000259" key="3">
    <source>
        <dbReference type="Pfam" id="PF14016"/>
    </source>
</evidence>
<sequence length="256" mass="24818">MSANTTVRTARRRTLRVAAAALTAAAALSLTACSGSDAAAAKPAGGQKDTAAAAEAGGAGSSGSNGAGSSGGAQGSDNKADSGAKPGAKPGTNAGSAGKQSGGAHATGGSGGASGGVERCHTSGLTAAFATGGDAAPDPDASGGTTTSVVLTNKGSRTCKIGGFAGVDLKSENGGERWSLVRSSAKHGSITLGPGDSTDFTINVLMTKEDTGFYQPAWADITPPNETKALTIKWPWGTLVDQRSATHPGTFVNPIG</sequence>
<feature type="compositionally biased region" description="Gly residues" evidence="1">
    <location>
        <begin position="57"/>
        <end position="74"/>
    </location>
</feature>
<dbReference type="EMBL" id="CP017157">
    <property type="protein sequence ID" value="AOP44999.1"/>
    <property type="molecule type" value="Genomic_DNA"/>
</dbReference>
<dbReference type="AlphaFoldDB" id="A0A1D7VE48"/>
<keyword evidence="4" id="KW-0969">Cilium</keyword>
<dbReference type="KEGG" id="slc:SL103_00910"/>
<dbReference type="InterPro" id="IPR006311">
    <property type="entry name" value="TAT_signal"/>
</dbReference>
<keyword evidence="5" id="KW-1185">Reference proteome</keyword>
<organism evidence="4 5">
    <name type="scientific">Streptomyces lydicus</name>
    <dbReference type="NCBI Taxonomy" id="47763"/>
    <lineage>
        <taxon>Bacteria</taxon>
        <taxon>Bacillati</taxon>
        <taxon>Actinomycetota</taxon>
        <taxon>Actinomycetes</taxon>
        <taxon>Kitasatosporales</taxon>
        <taxon>Streptomycetaceae</taxon>
        <taxon>Streptomyces</taxon>
    </lineage>
</organism>
<evidence type="ECO:0000256" key="1">
    <source>
        <dbReference type="SAM" id="MobiDB-lite"/>
    </source>
</evidence>
<evidence type="ECO:0000256" key="2">
    <source>
        <dbReference type="SAM" id="SignalP"/>
    </source>
</evidence>
<keyword evidence="4" id="KW-0282">Flagellum</keyword>
<keyword evidence="2" id="KW-0732">Signal</keyword>
<evidence type="ECO:0000313" key="4">
    <source>
        <dbReference type="EMBL" id="AOP44999.1"/>
    </source>
</evidence>
<gene>
    <name evidence="4" type="ORF">SL103_00910</name>
</gene>
<dbReference type="RefSeq" id="WP_069566880.1">
    <property type="nucleotide sequence ID" value="NZ_CP017157.1"/>
</dbReference>
<name>A0A1D7VE48_9ACTN</name>
<dbReference type="Pfam" id="PF14016">
    <property type="entry name" value="DUF4232"/>
    <property type="match status" value="1"/>
</dbReference>